<proteinExistence type="predicted"/>
<evidence type="ECO:0000313" key="3">
    <source>
        <dbReference type="Proteomes" id="UP001238179"/>
    </source>
</evidence>
<dbReference type="Proteomes" id="UP001238179">
    <property type="component" value="Chromosome"/>
</dbReference>
<name>A0AA48GSJ4_9BACT</name>
<gene>
    <name evidence="2" type="ORF">METEAL_23910</name>
</gene>
<evidence type="ECO:0000313" key="2">
    <source>
        <dbReference type="EMBL" id="BDU73217.1"/>
    </source>
</evidence>
<feature type="chain" id="PRO_5041403026" description="Porin" evidence="1">
    <location>
        <begin position="20"/>
        <end position="425"/>
    </location>
</feature>
<organism evidence="2 3">
    <name type="scientific">Mesoterricola silvestris</name>
    <dbReference type="NCBI Taxonomy" id="2927979"/>
    <lineage>
        <taxon>Bacteria</taxon>
        <taxon>Pseudomonadati</taxon>
        <taxon>Acidobacteriota</taxon>
        <taxon>Holophagae</taxon>
        <taxon>Holophagales</taxon>
        <taxon>Holophagaceae</taxon>
        <taxon>Mesoterricola</taxon>
    </lineage>
</organism>
<dbReference type="KEGG" id="msil:METEAL_23910"/>
<dbReference type="SUPFAM" id="SSF56935">
    <property type="entry name" value="Porins"/>
    <property type="match status" value="1"/>
</dbReference>
<sequence length="425" mass="45307">MLWWGAGALAFWAAATLVAQEPGRNLQFSAFGTLGAARGDTREVGFRRDASSSKGIYDRTAWDLDTRFGVQASGRIGENLLGTFQVVSRLRSDNTFRPRPTWASLAWSASPGLLVRAGLLSFDILPLGDLANVGFTYLWVRPPVEVFAPVPLTGMRGLDAEWTFLLDGGGALQVKAFAGSLVDHVPADHLGEWDVRGGRVFGGAVKFTAGRFRARLGGTVLRFPNNLPEPVPALQGYLRTFAGLLGDPGIAASADAFDTRGRTLRSANGSVAWDGDPWQVQGALSHAASDSILFQPAWSGFASLGCRVGPVVPFGMFARNVTRRTPLPYLGALPALTGPGAPAARGLAEALRTLARGRGVDQHTLSAGLRWDFAPTADLKVQVDRIRSHDATGLFYNPRPGGPATWDGRETVLSLTLDFTLGGGR</sequence>
<feature type="signal peptide" evidence="1">
    <location>
        <begin position="1"/>
        <end position="19"/>
    </location>
</feature>
<dbReference type="RefSeq" id="WP_316411859.1">
    <property type="nucleotide sequence ID" value="NZ_AP027080.1"/>
</dbReference>
<protein>
    <recommendedName>
        <fullName evidence="4">Porin</fullName>
    </recommendedName>
</protein>
<dbReference type="AlphaFoldDB" id="A0AA48GSJ4"/>
<evidence type="ECO:0000256" key="1">
    <source>
        <dbReference type="SAM" id="SignalP"/>
    </source>
</evidence>
<reference evidence="3" key="1">
    <citation type="journal article" date="2023" name="Int. J. Syst. Evol. Microbiol.">
        <title>Mesoterricola silvestris gen. nov., sp. nov., Mesoterricola sediminis sp. nov., Geothrix oryzae sp. nov., Geothrix edaphica sp. nov., Geothrix rubra sp. nov., and Geothrix limicola sp. nov., six novel members of Acidobacteriota isolated from soils.</title>
        <authorList>
            <person name="Itoh H."/>
            <person name="Sugisawa Y."/>
            <person name="Mise K."/>
            <person name="Xu Z."/>
            <person name="Kuniyasu M."/>
            <person name="Ushijima N."/>
            <person name="Kawano K."/>
            <person name="Kobayashi E."/>
            <person name="Shiratori Y."/>
            <person name="Masuda Y."/>
            <person name="Senoo K."/>
        </authorList>
    </citation>
    <scope>NUCLEOTIDE SEQUENCE [LARGE SCALE GENOMIC DNA]</scope>
    <source>
        <strain evidence="3">W79</strain>
    </source>
</reference>
<keyword evidence="1" id="KW-0732">Signal</keyword>
<evidence type="ECO:0008006" key="4">
    <source>
        <dbReference type="Google" id="ProtNLM"/>
    </source>
</evidence>
<dbReference type="EMBL" id="AP027080">
    <property type="protein sequence ID" value="BDU73217.1"/>
    <property type="molecule type" value="Genomic_DNA"/>
</dbReference>
<accession>A0AA48GSJ4</accession>
<keyword evidence="3" id="KW-1185">Reference proteome</keyword>